<sequence>MADDTKTKEASTCDLRLPRDIFQNRFYYQVLYHKFLLIAILSYSGGWLMARFSGTAFDVMLIITIAGCLVPLAVISILVQVVLDLWYVFVVGIAVAYVKREVLRYYFIRKFGWDATVVRSFMLLISEMDSGQDLAKWDIIAAKMNSILNTQSWWATPYYFYDGQSCHSLFSANFYGPHVNNAKYFPPETRSFIDSAVKVYMQALNKQQPGVFEESSTEKAEVESDKSFEVVTPPEIRVSTPVET</sequence>
<dbReference type="OrthoDB" id="4036517at2759"/>
<dbReference type="AlphaFoldDB" id="A0A1G4IZ33"/>
<feature type="transmembrane region" description="Helical" evidence="1">
    <location>
        <begin position="26"/>
        <end position="50"/>
    </location>
</feature>
<protein>
    <submittedName>
        <fullName evidence="2">LAME_0C01530g1_1</fullName>
    </submittedName>
</protein>
<proteinExistence type="predicted"/>
<name>A0A1G4IZ33_9SACH</name>
<gene>
    <name evidence="2" type="ORF">LAME_0C01530G</name>
</gene>
<reference evidence="3" key="1">
    <citation type="submission" date="2016-03" db="EMBL/GenBank/DDBJ databases">
        <authorList>
            <person name="Devillers Hugo."/>
        </authorList>
    </citation>
    <scope>NUCLEOTIDE SEQUENCE [LARGE SCALE GENOMIC DNA]</scope>
</reference>
<dbReference type="InterPro" id="IPR001142">
    <property type="entry name" value="DUP/COS"/>
</dbReference>
<dbReference type="Pfam" id="PF00674">
    <property type="entry name" value="DUP"/>
    <property type="match status" value="1"/>
</dbReference>
<organism evidence="2 3">
    <name type="scientific">Lachancea meyersii CBS 8951</name>
    <dbReference type="NCBI Taxonomy" id="1266667"/>
    <lineage>
        <taxon>Eukaryota</taxon>
        <taxon>Fungi</taxon>
        <taxon>Dikarya</taxon>
        <taxon>Ascomycota</taxon>
        <taxon>Saccharomycotina</taxon>
        <taxon>Saccharomycetes</taxon>
        <taxon>Saccharomycetales</taxon>
        <taxon>Saccharomycetaceae</taxon>
        <taxon>Lachancea</taxon>
    </lineage>
</organism>
<evidence type="ECO:0000256" key="1">
    <source>
        <dbReference type="SAM" id="Phobius"/>
    </source>
</evidence>
<evidence type="ECO:0000313" key="2">
    <source>
        <dbReference type="EMBL" id="SCU82513.1"/>
    </source>
</evidence>
<keyword evidence="1" id="KW-1133">Transmembrane helix</keyword>
<feature type="transmembrane region" description="Helical" evidence="1">
    <location>
        <begin position="85"/>
        <end position="103"/>
    </location>
</feature>
<keyword evidence="1" id="KW-0812">Transmembrane</keyword>
<dbReference type="Proteomes" id="UP000191144">
    <property type="component" value="Chromosome C"/>
</dbReference>
<keyword evidence="1" id="KW-0472">Membrane</keyword>
<evidence type="ECO:0000313" key="3">
    <source>
        <dbReference type="Proteomes" id="UP000191144"/>
    </source>
</evidence>
<accession>A0A1G4IZ33</accession>
<keyword evidence="3" id="KW-1185">Reference proteome</keyword>
<feature type="transmembrane region" description="Helical" evidence="1">
    <location>
        <begin position="57"/>
        <end position="79"/>
    </location>
</feature>
<dbReference type="EMBL" id="LT598479">
    <property type="protein sequence ID" value="SCU82513.1"/>
    <property type="molecule type" value="Genomic_DNA"/>
</dbReference>